<dbReference type="PANTHER" id="PTHR36361:SF1">
    <property type="entry name" value="PROTEIN APEM9"/>
    <property type="match status" value="1"/>
</dbReference>
<protein>
    <recommendedName>
        <fullName evidence="4">Protein APEM9</fullName>
    </recommendedName>
</protein>
<dbReference type="EMBL" id="JAVIJP010000052">
    <property type="protein sequence ID" value="KAL3625212.1"/>
    <property type="molecule type" value="Genomic_DNA"/>
</dbReference>
<reference evidence="3" key="1">
    <citation type="journal article" date="2024" name="IScience">
        <title>Strigolactones Initiate the Formation of Haustorium-like Structures in Castilleja.</title>
        <authorList>
            <person name="Buerger M."/>
            <person name="Peterson D."/>
            <person name="Chory J."/>
        </authorList>
    </citation>
    <scope>NUCLEOTIDE SEQUENCE [LARGE SCALE GENOMIC DNA]</scope>
</reference>
<comment type="caution">
    <text evidence="2">The sequence shown here is derived from an EMBL/GenBank/DDBJ whole genome shotgun (WGS) entry which is preliminary data.</text>
</comment>
<keyword evidence="1" id="KW-0472">Membrane</keyword>
<keyword evidence="1" id="KW-0812">Transmembrane</keyword>
<proteinExistence type="predicted"/>
<name>A0ABD3C6L9_9LAMI</name>
<keyword evidence="1" id="KW-1133">Transmembrane helix</keyword>
<dbReference type="AlphaFoldDB" id="A0ABD3C6L9"/>
<evidence type="ECO:0000256" key="1">
    <source>
        <dbReference type="SAM" id="Phobius"/>
    </source>
</evidence>
<evidence type="ECO:0008006" key="4">
    <source>
        <dbReference type="Google" id="ProtNLM"/>
    </source>
</evidence>
<organism evidence="2 3">
    <name type="scientific">Castilleja foliolosa</name>
    <dbReference type="NCBI Taxonomy" id="1961234"/>
    <lineage>
        <taxon>Eukaryota</taxon>
        <taxon>Viridiplantae</taxon>
        <taxon>Streptophyta</taxon>
        <taxon>Embryophyta</taxon>
        <taxon>Tracheophyta</taxon>
        <taxon>Spermatophyta</taxon>
        <taxon>Magnoliopsida</taxon>
        <taxon>eudicotyledons</taxon>
        <taxon>Gunneridae</taxon>
        <taxon>Pentapetalae</taxon>
        <taxon>asterids</taxon>
        <taxon>lamiids</taxon>
        <taxon>Lamiales</taxon>
        <taxon>Orobanchaceae</taxon>
        <taxon>Pedicularideae</taxon>
        <taxon>Castillejinae</taxon>
        <taxon>Castilleja</taxon>
    </lineage>
</organism>
<keyword evidence="3" id="KW-1185">Reference proteome</keyword>
<dbReference type="Proteomes" id="UP001632038">
    <property type="component" value="Unassembled WGS sequence"/>
</dbReference>
<evidence type="ECO:0000313" key="3">
    <source>
        <dbReference type="Proteomes" id="UP001632038"/>
    </source>
</evidence>
<sequence length="350" mass="39729">MEIIDEQTSIWEEIDRAENYLVCLMFDEAAELASSILKRLLEIRNRSNDCEISENFENEWDDMLESAGMVFVQSLNQLLRTSELLKELKLLFGSLNAVPVQVFVTCVCFQMSEGLLTGVQSSLEEFLNSWIFMDDRYYPLSGADDSVSDTEQSSFMLSVGVDEYLEVVELYVITFLATTLKDTDVAISWVENAKLPVEKRQELLRRLQSMNSSNVTTSSQTSVPSQLANDFSEHHQKDIESKSLSHGVNITAKDEILKLSRQRVPCFWWFRTIRLKLGNTELVLPSGKLLLAALLVLMYYITRKKQAALKRLVTEKAGSIKKALLDLWQLAFAYQVNPLAAVQSLPTAAR</sequence>
<dbReference type="PANTHER" id="PTHR36361">
    <property type="entry name" value="PROTEIN APEM9"/>
    <property type="match status" value="1"/>
</dbReference>
<evidence type="ECO:0000313" key="2">
    <source>
        <dbReference type="EMBL" id="KAL3625212.1"/>
    </source>
</evidence>
<feature type="transmembrane region" description="Helical" evidence="1">
    <location>
        <begin position="282"/>
        <end position="301"/>
    </location>
</feature>
<dbReference type="InterPro" id="IPR034571">
    <property type="entry name" value="APEM9"/>
</dbReference>
<accession>A0ABD3C6L9</accession>
<gene>
    <name evidence="2" type="ORF">CASFOL_030666</name>
</gene>